<feature type="binding site" evidence="7">
    <location>
        <position position="57"/>
    </location>
    <ligand>
        <name>Zn(2+)</name>
        <dbReference type="ChEBI" id="CHEBI:29105"/>
        <label>1</label>
    </ligand>
</feature>
<dbReference type="SMART" id="SM00849">
    <property type="entry name" value="Lactamase_B"/>
    <property type="match status" value="1"/>
</dbReference>
<dbReference type="GO" id="GO:0046872">
    <property type="term" value="F:metal ion binding"/>
    <property type="evidence" value="ECO:0007669"/>
    <property type="project" value="UniProtKB-KW"/>
</dbReference>
<dbReference type="InterPro" id="IPR032282">
    <property type="entry name" value="HAGH_C"/>
</dbReference>
<evidence type="ECO:0000256" key="2">
    <source>
        <dbReference type="ARBA" id="ARBA00004963"/>
    </source>
</evidence>
<proteinExistence type="inferred from homology"/>
<evidence type="ECO:0000256" key="3">
    <source>
        <dbReference type="ARBA" id="ARBA00006759"/>
    </source>
</evidence>
<dbReference type="PIRSF" id="PIRSF005457">
    <property type="entry name" value="Glx"/>
    <property type="match status" value="1"/>
</dbReference>
<dbReference type="PANTHER" id="PTHR43705:SF1">
    <property type="entry name" value="HYDROXYACYLGLUTATHIONE HYDROLASE GLOB"/>
    <property type="match status" value="1"/>
</dbReference>
<feature type="domain" description="Metallo-beta-lactamase" evidence="8">
    <location>
        <begin position="12"/>
        <end position="170"/>
    </location>
</feature>
<evidence type="ECO:0000259" key="8">
    <source>
        <dbReference type="SMART" id="SM00849"/>
    </source>
</evidence>
<dbReference type="RefSeq" id="WP_131306694.1">
    <property type="nucleotide sequence ID" value="NZ_SJFN01000005.1"/>
</dbReference>
<feature type="binding site" evidence="7">
    <location>
        <position position="170"/>
    </location>
    <ligand>
        <name>Zn(2+)</name>
        <dbReference type="ChEBI" id="CHEBI:29105"/>
        <label>2</label>
    </ligand>
</feature>
<organism evidence="9 10">
    <name type="scientific">Siculibacillus lacustris</name>
    <dbReference type="NCBI Taxonomy" id="1549641"/>
    <lineage>
        <taxon>Bacteria</taxon>
        <taxon>Pseudomonadati</taxon>
        <taxon>Pseudomonadota</taxon>
        <taxon>Alphaproteobacteria</taxon>
        <taxon>Hyphomicrobiales</taxon>
        <taxon>Ancalomicrobiaceae</taxon>
        <taxon>Siculibacillus</taxon>
    </lineage>
</organism>
<dbReference type="NCBIfam" id="TIGR03413">
    <property type="entry name" value="GSH_gloB"/>
    <property type="match status" value="1"/>
</dbReference>
<dbReference type="Proteomes" id="UP000292781">
    <property type="component" value="Unassembled WGS sequence"/>
</dbReference>
<dbReference type="EMBL" id="SJFN01000005">
    <property type="protein sequence ID" value="TBW39958.1"/>
    <property type="molecule type" value="Genomic_DNA"/>
</dbReference>
<feature type="binding site" evidence="7">
    <location>
        <position position="60"/>
    </location>
    <ligand>
        <name>Zn(2+)</name>
        <dbReference type="ChEBI" id="CHEBI:29105"/>
        <label>2</label>
    </ligand>
</feature>
<dbReference type="OrthoDB" id="9802248at2"/>
<dbReference type="AlphaFoldDB" id="A0A4Q9VUS9"/>
<dbReference type="InterPro" id="IPR035680">
    <property type="entry name" value="Clx_II_MBL"/>
</dbReference>
<name>A0A4Q9VUS9_9HYPH</name>
<comment type="similarity">
    <text evidence="3 7">Belongs to the metallo-beta-lactamase superfamily. Glyoxalase II family.</text>
</comment>
<dbReference type="InterPro" id="IPR050110">
    <property type="entry name" value="Glyoxalase_II_hydrolase"/>
</dbReference>
<dbReference type="Gene3D" id="3.60.15.10">
    <property type="entry name" value="Ribonuclease Z/Hydroxyacylglutathione hydrolase-like"/>
    <property type="match status" value="1"/>
</dbReference>
<dbReference type="HAMAP" id="MF_01374">
    <property type="entry name" value="Glyoxalase_2"/>
    <property type="match status" value="1"/>
</dbReference>
<evidence type="ECO:0000256" key="1">
    <source>
        <dbReference type="ARBA" id="ARBA00001623"/>
    </source>
</evidence>
<feature type="binding site" evidence="7">
    <location>
        <position position="113"/>
    </location>
    <ligand>
        <name>Zn(2+)</name>
        <dbReference type="ChEBI" id="CHEBI:29105"/>
        <label>1</label>
    </ligand>
</feature>
<keyword evidence="5 7" id="KW-0378">Hydrolase</keyword>
<sequence>MIHVRQVPAREDNYAVLVHDDVSGATAAIDAPEDEAIVDALEETGWRLTDIFVTHHHHDHVEAIRPLKKRYGARVVANAADAHRIPAIDLAIAPGEALALGAVAVTMIDTPGHTRGHVAYHIPEAEALFVGDTLFSLGCGRMFEGSAEEMWGSLRRLRALPPATRVWCGHEYTVANGRFAVAVEPDNLVLRQRLLDASTLRDEGLPTLPTTLAQECATNPFLRADLATVKAAVGMADRPDVEVFAELRERKNHF</sequence>
<accession>A0A4Q9VUS9</accession>
<comment type="pathway">
    <text evidence="2 7">Secondary metabolite metabolism; methylglyoxal degradation; (R)-lactate from methylglyoxal: step 2/2.</text>
</comment>
<dbReference type="GO" id="GO:0019243">
    <property type="term" value="P:methylglyoxal catabolic process to D-lactate via S-lactoyl-glutathione"/>
    <property type="evidence" value="ECO:0007669"/>
    <property type="project" value="UniProtKB-UniRule"/>
</dbReference>
<feature type="binding site" evidence="7">
    <location>
        <position position="59"/>
    </location>
    <ligand>
        <name>Zn(2+)</name>
        <dbReference type="ChEBI" id="CHEBI:29105"/>
        <label>2</label>
    </ligand>
</feature>
<reference evidence="9 10" key="1">
    <citation type="submission" date="2019-02" db="EMBL/GenBank/DDBJ databases">
        <title>Siculibacillus lacustris gen. nov., sp. nov., a new rosette-forming bacterium isolated from a freshwater crater lake (Lake St. Ana, Romania).</title>
        <authorList>
            <person name="Felfoldi T."/>
            <person name="Marton Z."/>
            <person name="Szabo A."/>
            <person name="Mentes A."/>
            <person name="Boka K."/>
            <person name="Marialigeti K."/>
            <person name="Mathe I."/>
            <person name="Koncz M."/>
            <person name="Schumann P."/>
            <person name="Toth E."/>
        </authorList>
    </citation>
    <scope>NUCLEOTIDE SEQUENCE [LARGE SCALE GENOMIC DNA]</scope>
    <source>
        <strain evidence="9 10">SA-279</strain>
    </source>
</reference>
<dbReference type="InterPro" id="IPR017782">
    <property type="entry name" value="Hydroxyacylglutathione_Hdrlase"/>
</dbReference>
<evidence type="ECO:0000313" key="10">
    <source>
        <dbReference type="Proteomes" id="UP000292781"/>
    </source>
</evidence>
<evidence type="ECO:0000256" key="7">
    <source>
        <dbReference type="HAMAP-Rule" id="MF_01374"/>
    </source>
</evidence>
<comment type="subunit">
    <text evidence="7">Monomer.</text>
</comment>
<keyword evidence="6 7" id="KW-0862">Zinc</keyword>
<comment type="function">
    <text evidence="7">Thiolesterase that catalyzes the hydrolysis of S-D-lactoyl-glutathione to form glutathione and D-lactic acid.</text>
</comment>
<dbReference type="GO" id="GO:0004416">
    <property type="term" value="F:hydroxyacylglutathione hydrolase activity"/>
    <property type="evidence" value="ECO:0007669"/>
    <property type="project" value="UniProtKB-UniRule"/>
</dbReference>
<dbReference type="InterPro" id="IPR001279">
    <property type="entry name" value="Metallo-B-lactamas"/>
</dbReference>
<dbReference type="Pfam" id="PF16123">
    <property type="entry name" value="HAGH_C"/>
    <property type="match status" value="1"/>
</dbReference>
<evidence type="ECO:0000256" key="4">
    <source>
        <dbReference type="ARBA" id="ARBA00022723"/>
    </source>
</evidence>
<dbReference type="Pfam" id="PF00753">
    <property type="entry name" value="Lactamase_B"/>
    <property type="match status" value="1"/>
</dbReference>
<dbReference type="PANTHER" id="PTHR43705">
    <property type="entry name" value="HYDROXYACYLGLUTATHIONE HYDROLASE"/>
    <property type="match status" value="1"/>
</dbReference>
<feature type="binding site" evidence="7">
    <location>
        <position position="132"/>
    </location>
    <ligand>
        <name>Zn(2+)</name>
        <dbReference type="ChEBI" id="CHEBI:29105"/>
        <label>1</label>
    </ligand>
</feature>
<dbReference type="InterPro" id="IPR036866">
    <property type="entry name" value="RibonucZ/Hydroxyglut_hydro"/>
</dbReference>
<evidence type="ECO:0000313" key="9">
    <source>
        <dbReference type="EMBL" id="TBW39958.1"/>
    </source>
</evidence>
<gene>
    <name evidence="7 9" type="primary">gloB</name>
    <name evidence="9" type="ORF">EYW49_04620</name>
</gene>
<dbReference type="SUPFAM" id="SSF56281">
    <property type="entry name" value="Metallo-hydrolase/oxidoreductase"/>
    <property type="match status" value="1"/>
</dbReference>
<feature type="binding site" evidence="7">
    <location>
        <position position="132"/>
    </location>
    <ligand>
        <name>Zn(2+)</name>
        <dbReference type="ChEBI" id="CHEBI:29105"/>
        <label>2</label>
    </ligand>
</feature>
<keyword evidence="4 7" id="KW-0479">Metal-binding</keyword>
<comment type="cofactor">
    <cofactor evidence="7">
        <name>Zn(2+)</name>
        <dbReference type="ChEBI" id="CHEBI:29105"/>
    </cofactor>
    <text evidence="7">Binds 2 Zn(2+) ions per subunit.</text>
</comment>
<comment type="caution">
    <text evidence="9">The sequence shown here is derived from an EMBL/GenBank/DDBJ whole genome shotgun (WGS) entry which is preliminary data.</text>
</comment>
<comment type="catalytic activity">
    <reaction evidence="1 7">
        <text>an S-(2-hydroxyacyl)glutathione + H2O = a 2-hydroxy carboxylate + glutathione + H(+)</text>
        <dbReference type="Rhea" id="RHEA:21864"/>
        <dbReference type="ChEBI" id="CHEBI:15377"/>
        <dbReference type="ChEBI" id="CHEBI:15378"/>
        <dbReference type="ChEBI" id="CHEBI:57925"/>
        <dbReference type="ChEBI" id="CHEBI:58896"/>
        <dbReference type="ChEBI" id="CHEBI:71261"/>
        <dbReference type="EC" id="3.1.2.6"/>
    </reaction>
</comment>
<dbReference type="UniPathway" id="UPA00619">
    <property type="reaction ID" value="UER00676"/>
</dbReference>
<protein>
    <recommendedName>
        <fullName evidence="7">Hydroxyacylglutathione hydrolase</fullName>
        <ecNumber evidence="7">3.1.2.6</ecNumber>
    </recommendedName>
    <alternativeName>
        <fullName evidence="7">Glyoxalase II</fullName>
        <shortName evidence="7">Glx II</shortName>
    </alternativeName>
</protein>
<evidence type="ECO:0000256" key="5">
    <source>
        <dbReference type="ARBA" id="ARBA00022801"/>
    </source>
</evidence>
<evidence type="ECO:0000256" key="6">
    <source>
        <dbReference type="ARBA" id="ARBA00022833"/>
    </source>
</evidence>
<dbReference type="EC" id="3.1.2.6" evidence="7"/>
<dbReference type="CDD" id="cd07723">
    <property type="entry name" value="hydroxyacylglutathione_hydrolase_MBL-fold"/>
    <property type="match status" value="1"/>
</dbReference>
<keyword evidence="10" id="KW-1185">Reference proteome</keyword>
<feature type="binding site" evidence="7">
    <location>
        <position position="55"/>
    </location>
    <ligand>
        <name>Zn(2+)</name>
        <dbReference type="ChEBI" id="CHEBI:29105"/>
        <label>1</label>
    </ligand>
</feature>